<proteinExistence type="predicted"/>
<dbReference type="RefSeq" id="WP_102748432.1">
    <property type="nucleotide sequence ID" value="NZ_PJLB01000008.1"/>
</dbReference>
<dbReference type="Proteomes" id="UP000236075">
    <property type="component" value="Unassembled WGS sequence"/>
</dbReference>
<reference evidence="2 3" key="1">
    <citation type="journal article" date="2017" name="BMC Genomics">
        <title>Genome sequencing of 39 Akkermansia muciniphila isolates reveals its population structure, genomic and functional diverisity, and global distribution in mammalian gut microbiotas.</title>
        <authorList>
            <person name="Guo X."/>
            <person name="Li S."/>
            <person name="Zhang J."/>
            <person name="Wu F."/>
            <person name="Li X."/>
            <person name="Wu D."/>
            <person name="Zhang M."/>
            <person name="Ou Z."/>
            <person name="Jie Z."/>
            <person name="Yan Q."/>
            <person name="Li P."/>
            <person name="Yi J."/>
            <person name="Peng Y."/>
        </authorList>
    </citation>
    <scope>NUCLEOTIDE SEQUENCE [LARGE SCALE GENOMIC DNA]</scope>
    <source>
        <strain evidence="2 3">GP28</strain>
    </source>
</reference>
<feature type="transmembrane region" description="Helical" evidence="1">
    <location>
        <begin position="207"/>
        <end position="227"/>
    </location>
</feature>
<accession>A0AAX0WIU3</accession>
<feature type="transmembrane region" description="Helical" evidence="1">
    <location>
        <begin position="354"/>
        <end position="371"/>
    </location>
</feature>
<protein>
    <recommendedName>
        <fullName evidence="4">Glycosyltransferase RgtA/B/C/D-like domain-containing protein</fullName>
    </recommendedName>
</protein>
<dbReference type="AlphaFoldDB" id="A0AAX0WIU3"/>
<name>A0AAX0WIU3_9BACT</name>
<evidence type="ECO:0000256" key="1">
    <source>
        <dbReference type="SAM" id="Phobius"/>
    </source>
</evidence>
<keyword evidence="1" id="KW-1133">Transmembrane helix</keyword>
<feature type="transmembrane region" description="Helical" evidence="1">
    <location>
        <begin position="82"/>
        <end position="104"/>
    </location>
</feature>
<feature type="transmembrane region" description="Helical" evidence="1">
    <location>
        <begin position="377"/>
        <end position="395"/>
    </location>
</feature>
<evidence type="ECO:0000313" key="3">
    <source>
        <dbReference type="Proteomes" id="UP000236075"/>
    </source>
</evidence>
<dbReference type="EMBL" id="PJLB01000008">
    <property type="protein sequence ID" value="PND02526.1"/>
    <property type="molecule type" value="Genomic_DNA"/>
</dbReference>
<keyword evidence="1" id="KW-0812">Transmembrane</keyword>
<sequence>MLKQIWRWVSLFPLLHPVWFNLLLLVLAWSLVGVAYQSNDDLVIASVLDGWGDPSYADAHVIFVNPLLTGLLLKAAPVLGGVSVWPVFLALATLSSGAAIFTMLTAHARKARRYDFNTLVLLLVWLLIMPGFYAALQFSHAAFLTGFTGVLACLKYGSSWRGWCAGVFLCVLGSMVRLDAALVCDAFWGAILLAGSLEGLRPSRGKLFALSRLWLALACVLIASFSLNEYNKYAHRNVLEGCDVAAWNQARALLSDTCPIRQESAYQCEKYGVFANDIRMVRMFTNCDMDVFNTDYLERLLLARDGGEFWPRAWARGEKALHLFSWDSVMDLLPCWILFGLACRVSFRRGDSPALVCCVGSLLVLILLYMASIDRLYFRVVYPTFLIAGLCLLWSDKYRPIRITWTGKGALAGGVPMFCAFSVSLSQACAAVWEANLESFSPDAGRLLCERVDREPDSLFCVQMSGGTIDDLAPGQSVFRKAWSCSRKNVVTLGGWNFPLKPVQRKLKEMGWEGQSSLNLCRDNVYIVCLTPQGDVSDMDSKFMGMLSRHIWEQHGVRTAWHLDENIQGVRVYRLRKTWFQPGRKEAASVREMRLSAM</sequence>
<organism evidence="2 3">
    <name type="scientific">Akkermansia muciniphila</name>
    <dbReference type="NCBI Taxonomy" id="239935"/>
    <lineage>
        <taxon>Bacteria</taxon>
        <taxon>Pseudomonadati</taxon>
        <taxon>Verrucomicrobiota</taxon>
        <taxon>Verrucomicrobiia</taxon>
        <taxon>Verrucomicrobiales</taxon>
        <taxon>Akkermansiaceae</taxon>
        <taxon>Akkermansia</taxon>
    </lineage>
</organism>
<evidence type="ECO:0008006" key="4">
    <source>
        <dbReference type="Google" id="ProtNLM"/>
    </source>
</evidence>
<gene>
    <name evidence="2" type="ORF">CXT95_07685</name>
</gene>
<feature type="transmembrane region" description="Helical" evidence="1">
    <location>
        <begin position="12"/>
        <end position="32"/>
    </location>
</feature>
<comment type="caution">
    <text evidence="2">The sequence shown here is derived from an EMBL/GenBank/DDBJ whole genome shotgun (WGS) entry which is preliminary data.</text>
</comment>
<feature type="transmembrane region" description="Helical" evidence="1">
    <location>
        <begin position="116"/>
        <end position="135"/>
    </location>
</feature>
<keyword evidence="1" id="KW-0472">Membrane</keyword>
<evidence type="ECO:0000313" key="2">
    <source>
        <dbReference type="EMBL" id="PND02526.1"/>
    </source>
</evidence>